<dbReference type="PANTHER" id="PTHR14084:SF0">
    <property type="entry name" value="KYNURENINASE"/>
    <property type="match status" value="1"/>
</dbReference>
<dbReference type="GO" id="GO:0019441">
    <property type="term" value="P:L-tryptophan catabolic process to kynurenine"/>
    <property type="evidence" value="ECO:0007669"/>
    <property type="project" value="TreeGrafter"/>
</dbReference>
<evidence type="ECO:0000313" key="5">
    <source>
        <dbReference type="EMBL" id="VAW43269.1"/>
    </source>
</evidence>
<evidence type="ECO:0000256" key="1">
    <source>
        <dbReference type="ARBA" id="ARBA00022642"/>
    </source>
</evidence>
<dbReference type="GO" id="GO:0030170">
    <property type="term" value="F:pyridoxal phosphate binding"/>
    <property type="evidence" value="ECO:0007669"/>
    <property type="project" value="InterPro"/>
</dbReference>
<protein>
    <submittedName>
        <fullName evidence="5">Kynureninase</fullName>
        <ecNumber evidence="5">3.7.1.3</ecNumber>
    </submittedName>
</protein>
<organism evidence="5">
    <name type="scientific">hydrothermal vent metagenome</name>
    <dbReference type="NCBI Taxonomy" id="652676"/>
    <lineage>
        <taxon>unclassified sequences</taxon>
        <taxon>metagenomes</taxon>
        <taxon>ecological metagenomes</taxon>
    </lineage>
</organism>
<dbReference type="AlphaFoldDB" id="A0A3B0W1V7"/>
<dbReference type="Pfam" id="PF22580">
    <property type="entry name" value="KYNU_C"/>
    <property type="match status" value="1"/>
</dbReference>
<keyword evidence="1" id="KW-0662">Pyridine nucleotide biosynthesis</keyword>
<dbReference type="GO" id="GO:0030429">
    <property type="term" value="F:kynureninase activity"/>
    <property type="evidence" value="ECO:0007669"/>
    <property type="project" value="UniProtKB-EC"/>
</dbReference>
<feature type="transmembrane region" description="Helical" evidence="4">
    <location>
        <begin position="12"/>
        <end position="31"/>
    </location>
</feature>
<evidence type="ECO:0000256" key="2">
    <source>
        <dbReference type="ARBA" id="ARBA00022801"/>
    </source>
</evidence>
<dbReference type="InterPro" id="IPR010111">
    <property type="entry name" value="Kynureninase"/>
</dbReference>
<dbReference type="Gene3D" id="3.90.1150.10">
    <property type="entry name" value="Aspartate Aminotransferase, domain 1"/>
    <property type="match status" value="1"/>
</dbReference>
<dbReference type="GO" id="GO:0009435">
    <property type="term" value="P:NAD+ biosynthetic process"/>
    <property type="evidence" value="ECO:0007669"/>
    <property type="project" value="InterPro"/>
</dbReference>
<evidence type="ECO:0000256" key="4">
    <source>
        <dbReference type="SAM" id="Phobius"/>
    </source>
</evidence>
<dbReference type="Gene3D" id="3.40.640.10">
    <property type="entry name" value="Type I PLP-dependent aspartate aminotransferase-like (Major domain)"/>
    <property type="match status" value="1"/>
</dbReference>
<keyword evidence="3" id="KW-0663">Pyridoxal phosphate</keyword>
<reference evidence="5" key="1">
    <citation type="submission" date="2018-06" db="EMBL/GenBank/DDBJ databases">
        <authorList>
            <person name="Zhirakovskaya E."/>
        </authorList>
    </citation>
    <scope>NUCLEOTIDE SEQUENCE</scope>
</reference>
<dbReference type="SUPFAM" id="SSF53383">
    <property type="entry name" value="PLP-dependent transferases"/>
    <property type="match status" value="1"/>
</dbReference>
<keyword evidence="4" id="KW-0472">Membrane</keyword>
<sequence>MPKCSTSKTRWPIFEINLSLGIMISFIWTAIRLAVGCTYKYLNGGPGSPAFLYIQRAWQSRLGNPITGWMGHSDMFEFALDYQRDAGLRHFLTGTPPILSTALIEPGVDLLLEAGMNALREKSVQQSNYLIGLWQAWLEPLGFSLNSPTDTAVRGSHVSLGHADGWRISQALIQDMQVIPDFRKPDIIRFGIAPIYTRFSDIYEALSRLRQVMDQKLYERYTLAENVVT</sequence>
<name>A0A3B0W1V7_9ZZZZ</name>
<keyword evidence="2 5" id="KW-0378">Hydrolase</keyword>
<dbReference type="GO" id="GO:0043420">
    <property type="term" value="P:anthranilate metabolic process"/>
    <property type="evidence" value="ECO:0007669"/>
    <property type="project" value="TreeGrafter"/>
</dbReference>
<dbReference type="PANTHER" id="PTHR14084">
    <property type="entry name" value="KYNURENINASE"/>
    <property type="match status" value="1"/>
</dbReference>
<evidence type="ECO:0000256" key="3">
    <source>
        <dbReference type="ARBA" id="ARBA00022898"/>
    </source>
</evidence>
<keyword evidence="4" id="KW-0812">Transmembrane</keyword>
<accession>A0A3B0W1V7</accession>
<dbReference type="GO" id="GO:0005737">
    <property type="term" value="C:cytoplasm"/>
    <property type="evidence" value="ECO:0007669"/>
    <property type="project" value="InterPro"/>
</dbReference>
<gene>
    <name evidence="5" type="ORF">MNBD_CHLOROFLEXI01-102</name>
</gene>
<dbReference type="InterPro" id="IPR015421">
    <property type="entry name" value="PyrdxlP-dep_Trfase_major"/>
</dbReference>
<dbReference type="EC" id="3.7.1.3" evidence="5"/>
<dbReference type="InterPro" id="IPR015422">
    <property type="entry name" value="PyrdxlP-dep_Trfase_small"/>
</dbReference>
<dbReference type="EMBL" id="UOEU01001053">
    <property type="protein sequence ID" value="VAW43269.1"/>
    <property type="molecule type" value="Genomic_DNA"/>
</dbReference>
<dbReference type="InterPro" id="IPR015424">
    <property type="entry name" value="PyrdxlP-dep_Trfase"/>
</dbReference>
<keyword evidence="4" id="KW-1133">Transmembrane helix</keyword>
<proteinExistence type="predicted"/>